<proteinExistence type="predicted"/>
<evidence type="ECO:0000313" key="1">
    <source>
        <dbReference type="EMBL" id="CAB4153569.1"/>
    </source>
</evidence>
<reference evidence="1" key="1">
    <citation type="submission" date="2020-04" db="EMBL/GenBank/DDBJ databases">
        <authorList>
            <person name="Chiriac C."/>
            <person name="Salcher M."/>
            <person name="Ghai R."/>
            <person name="Kavagutti S V."/>
        </authorList>
    </citation>
    <scope>NUCLEOTIDE SEQUENCE</scope>
</reference>
<protein>
    <submittedName>
        <fullName evidence="1">Uncharacterized protein</fullName>
    </submittedName>
</protein>
<gene>
    <name evidence="1" type="ORF">UFOVP627_26</name>
</gene>
<accession>A0A6J5NDL7</accession>
<organism evidence="1">
    <name type="scientific">uncultured Caudovirales phage</name>
    <dbReference type="NCBI Taxonomy" id="2100421"/>
    <lineage>
        <taxon>Viruses</taxon>
        <taxon>Duplodnaviria</taxon>
        <taxon>Heunggongvirae</taxon>
        <taxon>Uroviricota</taxon>
        <taxon>Caudoviricetes</taxon>
        <taxon>Peduoviridae</taxon>
        <taxon>Maltschvirus</taxon>
        <taxon>Maltschvirus maltsch</taxon>
    </lineage>
</organism>
<name>A0A6J5NDL7_9CAUD</name>
<dbReference type="InterPro" id="IPR046558">
    <property type="entry name" value="DUF6712"/>
</dbReference>
<sequence>MAEALLIGVKDVVKYTSVNANTDNDKIIQYIKIAQDIHIQNVVGSKLLNKIKADIIANTLSGNYLSLVTNYLKPMLVHWTLVEYLPFSAYTLSNKGVFKHSSENASNVDKNEVDFLISKQVSIATHYTDRFISYINYNQNLFPEYNTNSNGDMFPSEDTNFCGWYL</sequence>
<dbReference type="Pfam" id="PF20459">
    <property type="entry name" value="DUF6712"/>
    <property type="match status" value="1"/>
</dbReference>
<dbReference type="EMBL" id="LR796606">
    <property type="protein sequence ID" value="CAB4153569.1"/>
    <property type="molecule type" value="Genomic_DNA"/>
</dbReference>